<dbReference type="InterPro" id="IPR000322">
    <property type="entry name" value="Glyco_hydro_31_TIM"/>
</dbReference>
<dbReference type="SUPFAM" id="SSF51011">
    <property type="entry name" value="Glycosyl hydrolase domain"/>
    <property type="match status" value="1"/>
</dbReference>
<dbReference type="InterPro" id="IPR033403">
    <property type="entry name" value="DUF5110"/>
</dbReference>
<evidence type="ECO:0000256" key="3">
    <source>
        <dbReference type="SAM" id="SignalP"/>
    </source>
</evidence>
<dbReference type="RefSeq" id="WP_004368134.1">
    <property type="nucleotide sequence ID" value="NZ_GL833116.1"/>
</dbReference>
<comment type="caution">
    <text evidence="7">The sequence shown here is derived from an EMBL/GenBank/DDBJ whole genome shotgun (WGS) entry which is preliminary data.</text>
</comment>
<accession>E7RP18</accession>
<dbReference type="SUPFAM" id="SSF51445">
    <property type="entry name" value="(Trans)glycosidases"/>
    <property type="match status" value="1"/>
</dbReference>
<dbReference type="Gene3D" id="2.60.40.1180">
    <property type="entry name" value="Golgi alpha-mannosidase II"/>
    <property type="match status" value="2"/>
</dbReference>
<dbReference type="InterPro" id="IPR011013">
    <property type="entry name" value="Gal_mutarotase_sf_dom"/>
</dbReference>
<dbReference type="PANTHER" id="PTHR43863:SF2">
    <property type="entry name" value="MALTASE-GLUCOAMYLASE"/>
    <property type="match status" value="1"/>
</dbReference>
<dbReference type="SUPFAM" id="SSF74650">
    <property type="entry name" value="Galactose mutarotase-like"/>
    <property type="match status" value="1"/>
</dbReference>
<sequence>MKFNSVYRFGLSLAAVCCIFTSVSAQKNVAYQDQNVRISVITDGVVRMEYAPDGQFMNDNSFIAVNRNYPAAAFKVQNKGRKVEISTAQFVLTYNKGMGKFTADNLQIASPKAKKTIPFVWKPGMKDEKNLKGTYRTLDGYDGNMHDNEPMPIEDGLLSRSGWTFIDDSESYIFDRSEWPWVAHRANEGNTQDWYFMAYGHDYKKALKDFTAFSGKVPLPPRYAFGYWWSRYWSYSDNEMRNLVSHFRNYNVPLDVMVVDIDWHYRENGKGGWTGYTWNRRLFPSPKGFLKWLDDEHLQSTFNLHPADGIRNFEEHYPEMAKWMDVDPATKQDIAWQASDKRFMKGWIETQLRPMEKDGVDFWWLDWQQWNNDRLFPKLSNTWWLNYVVFTDMERTYDRRPMLYHRWGGLGNHRYQIGFSGDAIISWRSLDYQPYFNSTASNVLYGFWSHDIGGHYGVSAIDPELYIRWMQFGALSPILRTHSTKNSGLNKEPWEFDYHKVDIIRSIVDERYALAPYIYTMARKTYDDAIAICRPMYYDYPENNEAYDNRNEYMFGDQMLVYPITSPMKDGTSKEKVWLPAGNDWYEVSSGTLLKGGQTVERSFHLDEYPLYIKAGSVIPMYGKVKNLQGNDEPVVVSVYPGTKGQFSLYEDNGNDKNYADEYATTELTAQRNGNMLTVSIGARKGSYKDMPSARRFKVKIVASVVPESIMINGQKADFEYDGNNLTLIIDVPETDCSVAKKINITYPQDALDVADGTIGRFRRIQQNCLTAKRDDAEIIFGEELGTMESTGRAISYYPNRFREYIEAFRKNYANLPQILKNNGLNDERVEKFLKATY</sequence>
<dbReference type="GO" id="GO:0005975">
    <property type="term" value="P:carbohydrate metabolic process"/>
    <property type="evidence" value="ECO:0007669"/>
    <property type="project" value="InterPro"/>
</dbReference>
<dbReference type="CDD" id="cd06595">
    <property type="entry name" value="GH31_u1"/>
    <property type="match status" value="1"/>
</dbReference>
<evidence type="ECO:0000256" key="1">
    <source>
        <dbReference type="ARBA" id="ARBA00007806"/>
    </source>
</evidence>
<dbReference type="GO" id="GO:0004553">
    <property type="term" value="F:hydrolase activity, hydrolyzing O-glycosyl compounds"/>
    <property type="evidence" value="ECO:0007669"/>
    <property type="project" value="InterPro"/>
</dbReference>
<evidence type="ECO:0000313" key="7">
    <source>
        <dbReference type="EMBL" id="EFZ37461.1"/>
    </source>
</evidence>
<feature type="signal peptide" evidence="3">
    <location>
        <begin position="1"/>
        <end position="25"/>
    </location>
</feature>
<dbReference type="PANTHER" id="PTHR43863">
    <property type="entry name" value="HYDROLASE, PUTATIVE (AFU_ORTHOLOGUE AFUA_1G03140)-RELATED"/>
    <property type="match status" value="1"/>
</dbReference>
<gene>
    <name evidence="7" type="ORF">HMPREF0663_10919</name>
</gene>
<dbReference type="HOGENOM" id="CLU_005043_1_0_10"/>
<feature type="chain" id="PRO_5003221568" evidence="3">
    <location>
        <begin position="26"/>
        <end position="838"/>
    </location>
</feature>
<feature type="domain" description="Glycosyl hydrolase family 31 C-terminal" evidence="6">
    <location>
        <begin position="531"/>
        <end position="619"/>
    </location>
</feature>
<dbReference type="InterPro" id="IPR051816">
    <property type="entry name" value="Glycosyl_Hydrolase_31"/>
</dbReference>
<protein>
    <submittedName>
        <fullName evidence="7">Glycosyl hydrolase, family 31</fullName>
        <ecNumber evidence="7">3.2.1.-</ecNumber>
    </submittedName>
</protein>
<comment type="similarity">
    <text evidence="1 2">Belongs to the glycosyl hydrolase 31 family.</text>
</comment>
<dbReference type="AlphaFoldDB" id="E7RP18"/>
<keyword evidence="2 7" id="KW-0378">Hydrolase</keyword>
<evidence type="ECO:0000259" key="5">
    <source>
        <dbReference type="Pfam" id="PF17137"/>
    </source>
</evidence>
<dbReference type="Gene3D" id="3.20.20.80">
    <property type="entry name" value="Glycosidases"/>
    <property type="match status" value="1"/>
</dbReference>
<dbReference type="eggNOG" id="COG1501">
    <property type="taxonomic scope" value="Bacteria"/>
</dbReference>
<dbReference type="InterPro" id="IPR013780">
    <property type="entry name" value="Glyco_hydro_b"/>
</dbReference>
<evidence type="ECO:0000259" key="6">
    <source>
        <dbReference type="Pfam" id="PF21365"/>
    </source>
</evidence>
<organism evidence="7 8">
    <name type="scientific">Hoylesella oralis ATCC 33269</name>
    <dbReference type="NCBI Taxonomy" id="873533"/>
    <lineage>
        <taxon>Bacteria</taxon>
        <taxon>Pseudomonadati</taxon>
        <taxon>Bacteroidota</taxon>
        <taxon>Bacteroidia</taxon>
        <taxon>Bacteroidales</taxon>
        <taxon>Prevotellaceae</taxon>
        <taxon>Hoylesella</taxon>
    </lineage>
</organism>
<keyword evidence="2 7" id="KW-0326">Glycosidase</keyword>
<evidence type="ECO:0000259" key="4">
    <source>
        <dbReference type="Pfam" id="PF01055"/>
    </source>
</evidence>
<dbReference type="InterPro" id="IPR048395">
    <property type="entry name" value="Glyco_hydro_31_C"/>
</dbReference>
<dbReference type="GO" id="GO:0030246">
    <property type="term" value="F:carbohydrate binding"/>
    <property type="evidence" value="ECO:0007669"/>
    <property type="project" value="InterPro"/>
</dbReference>
<proteinExistence type="inferred from homology"/>
<dbReference type="Pfam" id="PF01055">
    <property type="entry name" value="Glyco_hydro_31_2nd"/>
    <property type="match status" value="1"/>
</dbReference>
<dbReference type="Pfam" id="PF17137">
    <property type="entry name" value="DUF5110"/>
    <property type="match status" value="1"/>
</dbReference>
<evidence type="ECO:0000313" key="8">
    <source>
        <dbReference type="Proteomes" id="UP000005580"/>
    </source>
</evidence>
<dbReference type="STRING" id="28134.SAMN05444288_1752"/>
<dbReference type="Proteomes" id="UP000005580">
    <property type="component" value="Unassembled WGS sequence"/>
</dbReference>
<dbReference type="EC" id="3.2.1.-" evidence="7"/>
<dbReference type="Pfam" id="PF21365">
    <property type="entry name" value="Glyco_hydro_31_3rd"/>
    <property type="match status" value="1"/>
</dbReference>
<dbReference type="InterPro" id="IPR017853">
    <property type="entry name" value="GH"/>
</dbReference>
<keyword evidence="8" id="KW-1185">Reference proteome</keyword>
<dbReference type="EMBL" id="AEPE02000003">
    <property type="protein sequence ID" value="EFZ37461.1"/>
    <property type="molecule type" value="Genomic_DNA"/>
</dbReference>
<evidence type="ECO:0000256" key="2">
    <source>
        <dbReference type="RuleBase" id="RU361185"/>
    </source>
</evidence>
<dbReference type="Gene3D" id="2.60.40.1760">
    <property type="entry name" value="glycosyl hydrolase (family 31)"/>
    <property type="match status" value="1"/>
</dbReference>
<feature type="domain" description="DUF5110" evidence="5">
    <location>
        <begin position="637"/>
        <end position="703"/>
    </location>
</feature>
<reference evidence="7" key="1">
    <citation type="submission" date="2011-01" db="EMBL/GenBank/DDBJ databases">
        <authorList>
            <person name="Muzny D."/>
            <person name="Qin X."/>
            <person name="Buhay C."/>
            <person name="Dugan-Rocha S."/>
            <person name="Ding Y."/>
            <person name="Chen G."/>
            <person name="Hawes A."/>
            <person name="Holder M."/>
            <person name="Jhangiani S."/>
            <person name="Johnson A."/>
            <person name="Khan Z."/>
            <person name="Li Z."/>
            <person name="Liu W."/>
            <person name="Liu X."/>
            <person name="Perez L."/>
            <person name="Shen H."/>
            <person name="Wang Q."/>
            <person name="Watt J."/>
            <person name="Xi L."/>
            <person name="Xin Y."/>
            <person name="Zhou J."/>
            <person name="Deng J."/>
            <person name="Jiang H."/>
            <person name="Liu Y."/>
            <person name="Qu J."/>
            <person name="Song X.-Z."/>
            <person name="Zhang L."/>
            <person name="Villasana D."/>
            <person name="Johnson A."/>
            <person name="Liu J."/>
            <person name="Liyanage D."/>
            <person name="Lorensuhewa L."/>
            <person name="Robinson T."/>
            <person name="Song A."/>
            <person name="Song B.-B."/>
            <person name="Dinh H."/>
            <person name="Thornton R."/>
            <person name="Coyle M."/>
            <person name="Francisco L."/>
            <person name="Jackson L."/>
            <person name="Javaid M."/>
            <person name="Korchina V."/>
            <person name="Kovar C."/>
            <person name="Mata R."/>
            <person name="Mathew T."/>
            <person name="Ngo R."/>
            <person name="Nguyen L."/>
            <person name="Nguyen N."/>
            <person name="Okwuonu G."/>
            <person name="Ongeri F."/>
            <person name="Pham C."/>
            <person name="Simmons D."/>
            <person name="Wilczek-Boney K."/>
            <person name="Hale W."/>
            <person name="Jakkamsetti A."/>
            <person name="Pham P."/>
            <person name="Ruth R."/>
            <person name="San Lucas F."/>
            <person name="Warren J."/>
            <person name="Zhang J."/>
            <person name="Zhao Z."/>
            <person name="Zhou C."/>
            <person name="Zhu D."/>
            <person name="Lee S."/>
            <person name="Bess C."/>
            <person name="Blankenburg K."/>
            <person name="Forbes L."/>
            <person name="Fu Q."/>
            <person name="Gubbala S."/>
            <person name="Hirani K."/>
            <person name="Jayaseelan J.C."/>
            <person name="Lara F."/>
            <person name="Munidasa M."/>
            <person name="Palculict T."/>
            <person name="Patil S."/>
            <person name="Pu L.-L."/>
            <person name="Saada N."/>
            <person name="Tang L."/>
            <person name="Weissenberger G."/>
            <person name="Zhu Y."/>
            <person name="Hemphill L."/>
            <person name="Shang Y."/>
            <person name="Youmans B."/>
            <person name="Ayvaz T."/>
            <person name="Ross M."/>
            <person name="Santibanez J."/>
            <person name="Aqrawi P."/>
            <person name="Gross S."/>
            <person name="Joshi V."/>
            <person name="Fowler G."/>
            <person name="Nazareth L."/>
            <person name="Reid J."/>
            <person name="Worley K."/>
            <person name="Petrosino J."/>
            <person name="Highlander S."/>
            <person name="Gibbs R."/>
        </authorList>
    </citation>
    <scope>NUCLEOTIDE SEQUENCE [LARGE SCALE GENOMIC DNA]</scope>
    <source>
        <strain evidence="7">ATCC 33269</strain>
    </source>
</reference>
<keyword evidence="3" id="KW-0732">Signal</keyword>
<name>E7RP18_9BACT</name>
<feature type="domain" description="Glycoside hydrolase family 31 TIM barrel" evidence="4">
    <location>
        <begin position="218"/>
        <end position="521"/>
    </location>
</feature>